<dbReference type="EMBL" id="FQWM01000001">
    <property type="protein sequence ID" value="SHG42718.1"/>
    <property type="molecule type" value="Genomic_DNA"/>
</dbReference>
<keyword evidence="1" id="KW-0472">Membrane</keyword>
<dbReference type="STRING" id="870908.SAMN04488044_0749"/>
<proteinExistence type="predicted"/>
<dbReference type="OrthoDB" id="193051at2"/>
<keyword evidence="1" id="KW-1133">Transmembrane helix</keyword>
<organism evidence="2 3">
    <name type="scientific">Cognatishimia maritima</name>
    <dbReference type="NCBI Taxonomy" id="870908"/>
    <lineage>
        <taxon>Bacteria</taxon>
        <taxon>Pseudomonadati</taxon>
        <taxon>Pseudomonadota</taxon>
        <taxon>Alphaproteobacteria</taxon>
        <taxon>Rhodobacterales</taxon>
        <taxon>Paracoccaceae</taxon>
        <taxon>Cognatishimia</taxon>
    </lineage>
</organism>
<keyword evidence="3" id="KW-1185">Reference proteome</keyword>
<keyword evidence="1" id="KW-0812">Transmembrane</keyword>
<evidence type="ECO:0000313" key="3">
    <source>
        <dbReference type="Proteomes" id="UP000184211"/>
    </source>
</evidence>
<dbReference type="Proteomes" id="UP000184211">
    <property type="component" value="Unassembled WGS sequence"/>
</dbReference>
<evidence type="ECO:0000256" key="1">
    <source>
        <dbReference type="SAM" id="Phobius"/>
    </source>
</evidence>
<evidence type="ECO:0008006" key="4">
    <source>
        <dbReference type="Google" id="ProtNLM"/>
    </source>
</evidence>
<feature type="transmembrane region" description="Helical" evidence="1">
    <location>
        <begin position="134"/>
        <end position="155"/>
    </location>
</feature>
<dbReference type="AlphaFoldDB" id="A0A1M5JQD0"/>
<accession>A0A1M5JQD0</accession>
<sequence>MFTRVLILAGGVSGAAALSQFPEFSQQYAQRLGGAVDELRLFVQDFDADAASVGLEREAALVQLADGGALGAARAETMRGTIARYQRLETAQDKLKGAGALGRAINVMHFNDADIARAAWADFRPAVPLTAEGAVFGGGGFVTGGLLMAVLIGGLRRLSGRRKRAKGAA</sequence>
<protein>
    <recommendedName>
        <fullName evidence="4">DUF2937 family protein</fullName>
    </recommendedName>
</protein>
<dbReference type="RefSeq" id="WP_072790670.1">
    <property type="nucleotide sequence ID" value="NZ_FQWM01000001.1"/>
</dbReference>
<dbReference type="Pfam" id="PF11157">
    <property type="entry name" value="DUF2937"/>
    <property type="match status" value="1"/>
</dbReference>
<gene>
    <name evidence="2" type="ORF">SAMN04488044_0749</name>
</gene>
<dbReference type="InterPro" id="IPR022584">
    <property type="entry name" value="DUF2937"/>
</dbReference>
<reference evidence="3" key="1">
    <citation type="submission" date="2016-11" db="EMBL/GenBank/DDBJ databases">
        <authorList>
            <person name="Varghese N."/>
            <person name="Submissions S."/>
        </authorList>
    </citation>
    <scope>NUCLEOTIDE SEQUENCE [LARGE SCALE GENOMIC DNA]</scope>
    <source>
        <strain evidence="3">DSM 28223</strain>
    </source>
</reference>
<evidence type="ECO:0000313" key="2">
    <source>
        <dbReference type="EMBL" id="SHG42718.1"/>
    </source>
</evidence>
<name>A0A1M5JQD0_9RHOB</name>